<reference evidence="1 2" key="1">
    <citation type="submission" date="2018-12" db="EMBL/GenBank/DDBJ databases">
        <authorList>
            <person name="Yang E."/>
        </authorList>
    </citation>
    <scope>NUCLEOTIDE SEQUENCE [LARGE SCALE GENOMIC DNA]</scope>
    <source>
        <strain evidence="1 2">SOD</strain>
    </source>
</reference>
<dbReference type="AlphaFoldDB" id="A0A430HJF3"/>
<evidence type="ECO:0000313" key="1">
    <source>
        <dbReference type="EMBL" id="RSZ57642.1"/>
    </source>
</evidence>
<gene>
    <name evidence="1" type="ORF">EJB06_18320</name>
</gene>
<dbReference type="EMBL" id="RXLQ01000009">
    <property type="protein sequence ID" value="RSZ57642.1"/>
    <property type="molecule type" value="Genomic_DNA"/>
</dbReference>
<sequence>MTIAGNGLRERGADKPVSIAYRNAGDPATPGIIADCAKRGPDALVPGQATGCPGHVNFPASLIPSCFVF</sequence>
<organism evidence="1 2">
    <name type="scientific">Massilia atriviolacea</name>
    <dbReference type="NCBI Taxonomy" id="2495579"/>
    <lineage>
        <taxon>Bacteria</taxon>
        <taxon>Pseudomonadati</taxon>
        <taxon>Pseudomonadota</taxon>
        <taxon>Betaproteobacteria</taxon>
        <taxon>Burkholderiales</taxon>
        <taxon>Oxalobacteraceae</taxon>
        <taxon>Telluria group</taxon>
        <taxon>Massilia</taxon>
    </lineage>
</organism>
<accession>A0A430HJF3</accession>
<keyword evidence="2" id="KW-1185">Reference proteome</keyword>
<protein>
    <submittedName>
        <fullName evidence="1">Uncharacterized protein</fullName>
    </submittedName>
</protein>
<dbReference type="RefSeq" id="WP_126075452.1">
    <property type="nucleotide sequence ID" value="NZ_CP051166.1"/>
</dbReference>
<name>A0A430HJF3_9BURK</name>
<proteinExistence type="predicted"/>
<evidence type="ECO:0000313" key="2">
    <source>
        <dbReference type="Proteomes" id="UP000278085"/>
    </source>
</evidence>
<dbReference type="Proteomes" id="UP000278085">
    <property type="component" value="Unassembled WGS sequence"/>
</dbReference>
<comment type="caution">
    <text evidence="1">The sequence shown here is derived from an EMBL/GenBank/DDBJ whole genome shotgun (WGS) entry which is preliminary data.</text>
</comment>